<protein>
    <recommendedName>
        <fullName evidence="7">BHLH domain-containing protein</fullName>
    </recommendedName>
</protein>
<name>A0AAV0RVY5_9ROSI</name>
<dbReference type="SUPFAM" id="SSF47459">
    <property type="entry name" value="HLH, helix-loop-helix DNA-binding domain"/>
    <property type="match status" value="1"/>
</dbReference>
<comment type="subcellular location">
    <subcellularLocation>
        <location evidence="1">Nucleus</location>
    </subcellularLocation>
</comment>
<evidence type="ECO:0000259" key="7">
    <source>
        <dbReference type="PROSITE" id="PS50888"/>
    </source>
</evidence>
<evidence type="ECO:0000256" key="3">
    <source>
        <dbReference type="ARBA" id="ARBA00023125"/>
    </source>
</evidence>
<keyword evidence="9" id="KW-1185">Reference proteome</keyword>
<dbReference type="PROSITE" id="PS50888">
    <property type="entry name" value="BHLH"/>
    <property type="match status" value="1"/>
</dbReference>
<dbReference type="GO" id="GO:0003677">
    <property type="term" value="F:DNA binding"/>
    <property type="evidence" value="ECO:0007669"/>
    <property type="project" value="UniProtKB-KW"/>
</dbReference>
<evidence type="ECO:0000256" key="1">
    <source>
        <dbReference type="ARBA" id="ARBA00004123"/>
    </source>
</evidence>
<proteinExistence type="predicted"/>
<evidence type="ECO:0000256" key="6">
    <source>
        <dbReference type="SAM" id="Coils"/>
    </source>
</evidence>
<dbReference type="CDD" id="cd11446">
    <property type="entry name" value="bHLH_AtILR3_like"/>
    <property type="match status" value="1"/>
</dbReference>
<keyword evidence="5" id="KW-0539">Nucleus</keyword>
<dbReference type="InterPro" id="IPR057075">
    <property type="entry name" value="bHLH_IRO3"/>
</dbReference>
<dbReference type="GO" id="GO:0005634">
    <property type="term" value="C:nucleus"/>
    <property type="evidence" value="ECO:0007669"/>
    <property type="project" value="UniProtKB-SubCell"/>
</dbReference>
<dbReference type="PANTHER" id="PTHR46133">
    <property type="entry name" value="BHLH TRANSCRIPTION FACTOR"/>
    <property type="match status" value="1"/>
</dbReference>
<dbReference type="GO" id="GO:0003700">
    <property type="term" value="F:DNA-binding transcription factor activity"/>
    <property type="evidence" value="ECO:0007669"/>
    <property type="project" value="InterPro"/>
</dbReference>
<keyword evidence="4" id="KW-0804">Transcription</keyword>
<dbReference type="FunFam" id="4.10.280.10:FF:000165">
    <property type="entry name" value="Transcription factor bHLH104"/>
    <property type="match status" value="1"/>
</dbReference>
<organism evidence="8 9">
    <name type="scientific">Linum tenue</name>
    <dbReference type="NCBI Taxonomy" id="586396"/>
    <lineage>
        <taxon>Eukaryota</taxon>
        <taxon>Viridiplantae</taxon>
        <taxon>Streptophyta</taxon>
        <taxon>Embryophyta</taxon>
        <taxon>Tracheophyta</taxon>
        <taxon>Spermatophyta</taxon>
        <taxon>Magnoliopsida</taxon>
        <taxon>eudicotyledons</taxon>
        <taxon>Gunneridae</taxon>
        <taxon>Pentapetalae</taxon>
        <taxon>rosids</taxon>
        <taxon>fabids</taxon>
        <taxon>Malpighiales</taxon>
        <taxon>Linaceae</taxon>
        <taxon>Linum</taxon>
    </lineage>
</organism>
<keyword evidence="6" id="KW-0175">Coiled coil</keyword>
<dbReference type="InterPro" id="IPR044818">
    <property type="entry name" value="ILR3-like"/>
</dbReference>
<dbReference type="Proteomes" id="UP001154282">
    <property type="component" value="Unassembled WGS sequence"/>
</dbReference>
<evidence type="ECO:0000313" key="9">
    <source>
        <dbReference type="Proteomes" id="UP001154282"/>
    </source>
</evidence>
<feature type="domain" description="BHLH" evidence="7">
    <location>
        <begin position="73"/>
        <end position="124"/>
    </location>
</feature>
<keyword evidence="2" id="KW-0805">Transcription regulation</keyword>
<comment type="caution">
    <text evidence="8">The sequence shown here is derived from an EMBL/GenBank/DDBJ whole genome shotgun (WGS) entry which is preliminary data.</text>
</comment>
<accession>A0AAV0RVY5</accession>
<dbReference type="SMART" id="SM00353">
    <property type="entry name" value="HLH"/>
    <property type="match status" value="1"/>
</dbReference>
<dbReference type="Pfam" id="PF23177">
    <property type="entry name" value="bHLH_IRO3"/>
    <property type="match status" value="1"/>
</dbReference>
<sequence>MDPIDDSPSWDFLDNFIDETASSSFLWPSSNSGSLDIDFSSSVAVSQEKESNRKRYFGLTCENLIKARGDSCSRAGAKACREKLRRERLNDRFQDLSAVLEPGRPVKADKLAILDDAIRILQQLKSEAQELKETNEKLQEEIKSLKAEKNELREEKLTLKADKEKMEQQVKAMAVPTPPSGFMPAHPAAAYHAGATKMPPMYPSYSLVPMWQYLPPAAYDTSRDHELRPPAA</sequence>
<dbReference type="InterPro" id="IPR011598">
    <property type="entry name" value="bHLH_dom"/>
</dbReference>
<dbReference type="AlphaFoldDB" id="A0AAV0RVY5"/>
<dbReference type="EMBL" id="CAMGYJ010000011">
    <property type="protein sequence ID" value="CAI0569937.1"/>
    <property type="molecule type" value="Genomic_DNA"/>
</dbReference>
<dbReference type="Gene3D" id="4.10.280.10">
    <property type="entry name" value="Helix-loop-helix DNA-binding domain"/>
    <property type="match status" value="1"/>
</dbReference>
<dbReference type="PANTHER" id="PTHR46133:SF9">
    <property type="entry name" value="TRANSCRIPTION FACTOR BHLH104"/>
    <property type="match status" value="1"/>
</dbReference>
<feature type="coiled-coil region" evidence="6">
    <location>
        <begin position="114"/>
        <end position="169"/>
    </location>
</feature>
<evidence type="ECO:0000256" key="4">
    <source>
        <dbReference type="ARBA" id="ARBA00023163"/>
    </source>
</evidence>
<dbReference type="InterPro" id="IPR036638">
    <property type="entry name" value="HLH_DNA-bd_sf"/>
</dbReference>
<evidence type="ECO:0000256" key="5">
    <source>
        <dbReference type="ARBA" id="ARBA00023242"/>
    </source>
</evidence>
<evidence type="ECO:0000313" key="8">
    <source>
        <dbReference type="EMBL" id="CAI0569937.1"/>
    </source>
</evidence>
<dbReference type="GO" id="GO:0046983">
    <property type="term" value="F:protein dimerization activity"/>
    <property type="evidence" value="ECO:0007669"/>
    <property type="project" value="InterPro"/>
</dbReference>
<keyword evidence="3" id="KW-0238">DNA-binding</keyword>
<evidence type="ECO:0000256" key="2">
    <source>
        <dbReference type="ARBA" id="ARBA00023015"/>
    </source>
</evidence>
<reference evidence="8" key="1">
    <citation type="submission" date="2022-08" db="EMBL/GenBank/DDBJ databases">
        <authorList>
            <person name="Gutierrez-Valencia J."/>
        </authorList>
    </citation>
    <scope>NUCLEOTIDE SEQUENCE</scope>
</reference>
<dbReference type="GO" id="GO:0006879">
    <property type="term" value="P:intracellular iron ion homeostasis"/>
    <property type="evidence" value="ECO:0007669"/>
    <property type="project" value="InterPro"/>
</dbReference>
<gene>
    <name evidence="8" type="ORF">LITE_LOCUS50097</name>
</gene>